<evidence type="ECO:0000313" key="3">
    <source>
        <dbReference type="Proteomes" id="UP000197065"/>
    </source>
</evidence>
<dbReference type="EMBL" id="FYEH01000006">
    <property type="protein sequence ID" value="SNB68467.1"/>
    <property type="molecule type" value="Genomic_DNA"/>
</dbReference>
<evidence type="ECO:0000313" key="2">
    <source>
        <dbReference type="EMBL" id="SNB68467.1"/>
    </source>
</evidence>
<dbReference type="SUPFAM" id="SSF54909">
    <property type="entry name" value="Dimeric alpha+beta barrel"/>
    <property type="match status" value="1"/>
</dbReference>
<dbReference type="InterPro" id="IPR011008">
    <property type="entry name" value="Dimeric_a/b-barrel"/>
</dbReference>
<dbReference type="Proteomes" id="UP000197065">
    <property type="component" value="Unassembled WGS sequence"/>
</dbReference>
<dbReference type="Pfam" id="PF07110">
    <property type="entry name" value="EthD"/>
    <property type="match status" value="1"/>
</dbReference>
<dbReference type="GO" id="GO:0016491">
    <property type="term" value="F:oxidoreductase activity"/>
    <property type="evidence" value="ECO:0007669"/>
    <property type="project" value="InterPro"/>
</dbReference>
<dbReference type="AlphaFoldDB" id="A0A212R8Q0"/>
<evidence type="ECO:0000259" key="1">
    <source>
        <dbReference type="Pfam" id="PF07110"/>
    </source>
</evidence>
<accession>A0A212R8Q0</accession>
<dbReference type="Gene3D" id="3.30.70.100">
    <property type="match status" value="1"/>
</dbReference>
<dbReference type="InterPro" id="IPR009799">
    <property type="entry name" value="EthD_dom"/>
</dbReference>
<sequence>MTEQNAPAIVYVSYQGTPQTRFDRDYYVAHHLPLVVRSWQRHGLESASAFFPAVEASGTIAICEIRFRDTAAMEAAFAAPETPAVMADVARFTDVQPDLARAVAL</sequence>
<dbReference type="RefSeq" id="WP_088561489.1">
    <property type="nucleotide sequence ID" value="NZ_FYEH01000006.1"/>
</dbReference>
<protein>
    <recommendedName>
        <fullName evidence="1">EthD domain-containing protein</fullName>
    </recommendedName>
</protein>
<dbReference type="NCBIfam" id="TIGR02118">
    <property type="entry name" value="EthD family reductase"/>
    <property type="match status" value="1"/>
</dbReference>
<dbReference type="OrthoDB" id="5343971at2"/>
<gene>
    <name evidence="2" type="ORF">SAMN07250955_106199</name>
</gene>
<keyword evidence="3" id="KW-1185">Reference proteome</keyword>
<dbReference type="PANTHER" id="PTHR40260">
    <property type="entry name" value="BLR8190 PROTEIN"/>
    <property type="match status" value="1"/>
</dbReference>
<reference evidence="2 3" key="1">
    <citation type="submission" date="2017-06" db="EMBL/GenBank/DDBJ databases">
        <authorList>
            <person name="Kim H.J."/>
            <person name="Triplett B.A."/>
        </authorList>
    </citation>
    <scope>NUCLEOTIDE SEQUENCE [LARGE SCALE GENOMIC DNA]</scope>
    <source>
        <strain evidence="2 3">B29T1</strain>
    </source>
</reference>
<name>A0A212R8Q0_9PROT</name>
<organism evidence="2 3">
    <name type="scientific">Arboricoccus pini</name>
    <dbReference type="NCBI Taxonomy" id="1963835"/>
    <lineage>
        <taxon>Bacteria</taxon>
        <taxon>Pseudomonadati</taxon>
        <taxon>Pseudomonadota</taxon>
        <taxon>Alphaproteobacteria</taxon>
        <taxon>Geminicoccales</taxon>
        <taxon>Geminicoccaceae</taxon>
        <taxon>Arboricoccus</taxon>
    </lineage>
</organism>
<feature type="domain" description="EthD" evidence="1">
    <location>
        <begin position="24"/>
        <end position="94"/>
    </location>
</feature>
<dbReference type="PANTHER" id="PTHR40260:SF2">
    <property type="entry name" value="BLR8190 PROTEIN"/>
    <property type="match status" value="1"/>
</dbReference>
<proteinExistence type="predicted"/>